<dbReference type="GeneID" id="36342675"/>
<keyword evidence="2" id="KW-0690">Ribosome biogenesis</keyword>
<dbReference type="EMBL" id="APAU02000066">
    <property type="protein sequence ID" value="EUB58216.1"/>
    <property type="molecule type" value="Genomic_DNA"/>
</dbReference>
<dbReference type="Pfam" id="PF04006">
    <property type="entry name" value="Mpp10"/>
    <property type="match status" value="1"/>
</dbReference>
<gene>
    <name evidence="7" type="ORF">EGR_06960</name>
</gene>
<organism evidence="7 8">
    <name type="scientific">Echinococcus granulosus</name>
    <name type="common">Hydatid tapeworm</name>
    <dbReference type="NCBI Taxonomy" id="6210"/>
    <lineage>
        <taxon>Eukaryota</taxon>
        <taxon>Metazoa</taxon>
        <taxon>Spiralia</taxon>
        <taxon>Lophotrochozoa</taxon>
        <taxon>Platyhelminthes</taxon>
        <taxon>Cestoda</taxon>
        <taxon>Eucestoda</taxon>
        <taxon>Cyclophyllidea</taxon>
        <taxon>Taeniidae</taxon>
        <taxon>Echinococcus</taxon>
        <taxon>Echinococcus granulosus group</taxon>
    </lineage>
</organism>
<dbReference type="RefSeq" id="XP_024349412.1">
    <property type="nucleotide sequence ID" value="XM_024496209.1"/>
</dbReference>
<evidence type="ECO:0000313" key="8">
    <source>
        <dbReference type="Proteomes" id="UP000019149"/>
    </source>
</evidence>
<keyword evidence="4" id="KW-0539">Nucleus</keyword>
<comment type="similarity">
    <text evidence="6">Belongs to the MPP10 family.</text>
</comment>
<accession>W6UC66</accession>
<keyword evidence="3" id="KW-0698">rRNA processing</keyword>
<dbReference type="PANTHER" id="PTHR17039:SF0">
    <property type="entry name" value="U3 SMALL NUCLEOLAR RIBONUCLEOPROTEIN PROTEIN MPP10"/>
    <property type="match status" value="1"/>
</dbReference>
<reference evidence="7 8" key="1">
    <citation type="journal article" date="2013" name="Nat. Genet.">
        <title>The genome of the hydatid tapeworm Echinococcus granulosus.</title>
        <authorList>
            <person name="Zheng H."/>
            <person name="Zhang W."/>
            <person name="Zhang L."/>
            <person name="Zhang Z."/>
            <person name="Li J."/>
            <person name="Lu G."/>
            <person name="Zhu Y."/>
            <person name="Wang Y."/>
            <person name="Huang Y."/>
            <person name="Liu J."/>
            <person name="Kang H."/>
            <person name="Chen J."/>
            <person name="Wang L."/>
            <person name="Chen A."/>
            <person name="Yu S."/>
            <person name="Gao Z."/>
            <person name="Jin L."/>
            <person name="Gu W."/>
            <person name="Wang Z."/>
            <person name="Zhao L."/>
            <person name="Shi B."/>
            <person name="Wen H."/>
            <person name="Lin R."/>
            <person name="Jones M.K."/>
            <person name="Brejova B."/>
            <person name="Vinar T."/>
            <person name="Zhao G."/>
            <person name="McManus D.P."/>
            <person name="Chen Z."/>
            <person name="Zhou Y."/>
            <person name="Wang S."/>
        </authorList>
    </citation>
    <scope>NUCLEOTIDE SEQUENCE [LARGE SCALE GENOMIC DNA]</scope>
</reference>
<name>W6UC66_ECHGR</name>
<comment type="subcellular location">
    <subcellularLocation>
        <location evidence="1">Nucleus</location>
        <location evidence="1">Nucleolus</location>
    </subcellularLocation>
</comment>
<evidence type="ECO:0000256" key="3">
    <source>
        <dbReference type="ARBA" id="ARBA00022552"/>
    </source>
</evidence>
<comment type="caution">
    <text evidence="7">The sequence shown here is derived from an EMBL/GenBank/DDBJ whole genome shotgun (WGS) entry which is preliminary data.</text>
</comment>
<dbReference type="AlphaFoldDB" id="W6UC66"/>
<dbReference type="OrthoDB" id="445326at2759"/>
<dbReference type="GO" id="GO:0005732">
    <property type="term" value="C:sno(s)RNA-containing ribonucleoprotein complex"/>
    <property type="evidence" value="ECO:0007669"/>
    <property type="project" value="InterPro"/>
</dbReference>
<sequence length="563" mass="64355">MIFFAGFLDRIRRPADQMAMNPSAASYRRITEKEIIDQTLPYFVFGKGGLAKTIRDKGQFSALEYIGVPSPLLNEIRDTITERSVTPRESKYQSVDEEFGGPSLLFNEVLIPRLVKDGTNSYKIISNPQFTLCFRTSNANPSHQKILFINNRTEVLVYQWKDPPFALTDDKSRKSKEMHLWKCCLSETRLSSFSLAMVKSFVANRKLSTFPFNPPLKEYSQNPGSSSQILRCFPPRLNGGSKVVAKMQCQITKEMIREMVEDCCSSIYWTNTQKPRIVDALAAVDLCEQQNPGVRQTNCLDICTFSLKMQFEKFMTKLDKEMDSLEEKMLSSKPWYLHGEVSGKDRSENALLEEHFEVQRHAIYKPGPFDENIIVEFLKKGIREQSFDSPTLKVKPKDHVTAPKDLINTNKTSLVEEYENLYIKAKALEKPQEDPEKEALRREIVDLFDNLDALSNMHFRVDGYNILTNKQAVALEEAGPTAMAESDLLAPEEIFEPRGEPLKGATEVTSTDRRRHRKKLMRVRAAKRKMRAAMSIKNKDQKVAMAKVIKMAHKPGSNIKIAR</sequence>
<keyword evidence="8" id="KW-1185">Reference proteome</keyword>
<dbReference type="Proteomes" id="UP000019149">
    <property type="component" value="Unassembled WGS sequence"/>
</dbReference>
<evidence type="ECO:0000256" key="4">
    <source>
        <dbReference type="ARBA" id="ARBA00023242"/>
    </source>
</evidence>
<keyword evidence="5 7" id="KW-0687">Ribonucleoprotein</keyword>
<dbReference type="KEGG" id="egl:EGR_06960"/>
<evidence type="ECO:0000256" key="5">
    <source>
        <dbReference type="ARBA" id="ARBA00023274"/>
    </source>
</evidence>
<dbReference type="GO" id="GO:0032040">
    <property type="term" value="C:small-subunit processome"/>
    <property type="evidence" value="ECO:0007669"/>
    <property type="project" value="TreeGrafter"/>
</dbReference>
<protein>
    <submittedName>
        <fullName evidence="7">U3 small nucleolar ribonucleoprotein MPP10</fullName>
    </submittedName>
</protein>
<dbReference type="GO" id="GO:0034457">
    <property type="term" value="C:Mpp10 complex"/>
    <property type="evidence" value="ECO:0007669"/>
    <property type="project" value="InterPro"/>
</dbReference>
<dbReference type="CTD" id="36342675"/>
<dbReference type="PANTHER" id="PTHR17039">
    <property type="entry name" value="U3 SMALL NUCLEOLAR RIBONUCLEOPROTEIN PROTEIN MPP10"/>
    <property type="match status" value="1"/>
</dbReference>
<evidence type="ECO:0000256" key="2">
    <source>
        <dbReference type="ARBA" id="ARBA00022517"/>
    </source>
</evidence>
<evidence type="ECO:0000256" key="1">
    <source>
        <dbReference type="ARBA" id="ARBA00004604"/>
    </source>
</evidence>
<proteinExistence type="inferred from homology"/>
<evidence type="ECO:0000256" key="6">
    <source>
        <dbReference type="ARBA" id="ARBA00029455"/>
    </source>
</evidence>
<dbReference type="GO" id="GO:0006364">
    <property type="term" value="P:rRNA processing"/>
    <property type="evidence" value="ECO:0007669"/>
    <property type="project" value="UniProtKB-KW"/>
</dbReference>
<evidence type="ECO:0000313" key="7">
    <source>
        <dbReference type="EMBL" id="EUB58216.1"/>
    </source>
</evidence>
<dbReference type="InterPro" id="IPR012173">
    <property type="entry name" value="Mpp10"/>
</dbReference>
<dbReference type="STRING" id="6210.W6UC66"/>